<accession>C7R2U1</accession>
<dbReference type="KEGG" id="jde:Jden_0902"/>
<feature type="domain" description="Ferritin/DPS" evidence="3">
    <location>
        <begin position="25"/>
        <end position="163"/>
    </location>
</feature>
<dbReference type="STRING" id="471856.Jden_0902"/>
<dbReference type="PANTHER" id="PTHR42932">
    <property type="entry name" value="GENERAL STRESS PROTEIN 20U"/>
    <property type="match status" value="1"/>
</dbReference>
<dbReference type="RefSeq" id="WP_015771191.1">
    <property type="nucleotide sequence ID" value="NC_013174.1"/>
</dbReference>
<dbReference type="AlphaFoldDB" id="C7R2U1"/>
<dbReference type="OrthoDB" id="9797687at2"/>
<dbReference type="Proteomes" id="UP000000628">
    <property type="component" value="Chromosome"/>
</dbReference>
<dbReference type="SUPFAM" id="SSF47240">
    <property type="entry name" value="Ferritin-like"/>
    <property type="match status" value="1"/>
</dbReference>
<evidence type="ECO:0000313" key="4">
    <source>
        <dbReference type="EMBL" id="ACV08563.1"/>
    </source>
</evidence>
<dbReference type="GO" id="GO:0016722">
    <property type="term" value="F:oxidoreductase activity, acting on metal ions"/>
    <property type="evidence" value="ECO:0007669"/>
    <property type="project" value="InterPro"/>
</dbReference>
<dbReference type="PROSITE" id="PS00818">
    <property type="entry name" value="DPS_1"/>
    <property type="match status" value="1"/>
</dbReference>
<evidence type="ECO:0000256" key="2">
    <source>
        <dbReference type="RuleBase" id="RU003875"/>
    </source>
</evidence>
<dbReference type="InterPro" id="IPR002177">
    <property type="entry name" value="DPS_DNA-bd"/>
</dbReference>
<dbReference type="HOGENOM" id="CLU_098183_1_0_11"/>
<dbReference type="Gene3D" id="1.20.1260.10">
    <property type="match status" value="1"/>
</dbReference>
<evidence type="ECO:0000259" key="3">
    <source>
        <dbReference type="Pfam" id="PF00210"/>
    </source>
</evidence>
<dbReference type="EMBL" id="CP001706">
    <property type="protein sequence ID" value="ACV08563.1"/>
    <property type="molecule type" value="Genomic_DNA"/>
</dbReference>
<organism evidence="4 5">
    <name type="scientific">Jonesia denitrificans (strain ATCC 14870 / DSM 20603 / BCRC 15368 / CIP 55.134 / JCM 11481 / NBRC 15587 / NCTC 10816 / Prevot 55134)</name>
    <name type="common">Listeria denitrificans</name>
    <dbReference type="NCBI Taxonomy" id="471856"/>
    <lineage>
        <taxon>Bacteria</taxon>
        <taxon>Bacillati</taxon>
        <taxon>Actinomycetota</taxon>
        <taxon>Actinomycetes</taxon>
        <taxon>Micrococcales</taxon>
        <taxon>Jonesiaceae</taxon>
        <taxon>Jonesia</taxon>
    </lineage>
</organism>
<dbReference type="InterPro" id="IPR008331">
    <property type="entry name" value="Ferritin_DPS_dom"/>
</dbReference>
<sequence length="187" mass="20675">MASDMYANYTVPGLELADGHKVADTLQMRIHALNDLQLTLKHAHWNVVGRDFISVHEMLDPQIDQVRAMVDALAERMATLGVAPNGLPGDLTAKRTWHDYPIGRATTSEHLAALDVVYNGVISDHRAALELVSDLDPITEDILISQTGELELFQWFMRSHLENPSGELLTENIESAKEAAAAARRVN</sequence>
<dbReference type="PIRSF" id="PIRSF005900">
    <property type="entry name" value="Dps"/>
    <property type="match status" value="1"/>
</dbReference>
<keyword evidence="5" id="KW-1185">Reference proteome</keyword>
<gene>
    <name evidence="4" type="ordered locus">Jden_0902</name>
</gene>
<dbReference type="GO" id="GO:0008199">
    <property type="term" value="F:ferric iron binding"/>
    <property type="evidence" value="ECO:0007669"/>
    <property type="project" value="InterPro"/>
</dbReference>
<reference evidence="4 5" key="1">
    <citation type="journal article" date="2009" name="Stand. Genomic Sci.">
        <title>Complete genome sequence of Jonesia denitrificans type strain (Prevot 55134).</title>
        <authorList>
            <person name="Pukall R."/>
            <person name="Gehrich-Schroter G."/>
            <person name="Lapidus A."/>
            <person name="Nolan M."/>
            <person name="Glavina Del Rio T."/>
            <person name="Lucas S."/>
            <person name="Chen F."/>
            <person name="Tice H."/>
            <person name="Pitluck S."/>
            <person name="Cheng J.F."/>
            <person name="Copeland A."/>
            <person name="Saunders E."/>
            <person name="Brettin T."/>
            <person name="Detter J.C."/>
            <person name="Bruce D."/>
            <person name="Goodwin L."/>
            <person name="Pati A."/>
            <person name="Ivanova N."/>
            <person name="Mavromatis K."/>
            <person name="Ovchinnikova G."/>
            <person name="Chen A."/>
            <person name="Palaniappan K."/>
            <person name="Land M."/>
            <person name="Hauser L."/>
            <person name="Chang Y.J."/>
            <person name="Jeffries C.D."/>
            <person name="Chain P."/>
            <person name="Goker M."/>
            <person name="Bristow J."/>
            <person name="Eisen J.A."/>
            <person name="Markowitz V."/>
            <person name="Hugenholtz P."/>
            <person name="Kyrpides N.C."/>
            <person name="Klenk H.P."/>
            <person name="Han C."/>
        </authorList>
    </citation>
    <scope>NUCLEOTIDE SEQUENCE [LARGE SCALE GENOMIC DNA]</scope>
    <source>
        <strain evidence="5">ATCC 14870 / DSM 20603 / BCRC 15368 / CIP 55.134 / JCM 11481 / NBRC 15587 / NCTC 10816 / Prevot 55134</strain>
    </source>
</reference>
<dbReference type="PROSITE" id="PS00819">
    <property type="entry name" value="DPS_2"/>
    <property type="match status" value="1"/>
</dbReference>
<evidence type="ECO:0000313" key="5">
    <source>
        <dbReference type="Proteomes" id="UP000000628"/>
    </source>
</evidence>
<protein>
    <submittedName>
        <fullName evidence="4">Ferritin Dps family protein</fullName>
    </submittedName>
</protein>
<dbReference type="InterPro" id="IPR023188">
    <property type="entry name" value="DPS_DNA-bd_CS"/>
</dbReference>
<dbReference type="PANTHER" id="PTHR42932:SF3">
    <property type="entry name" value="DNA PROTECTION DURING STARVATION PROTEIN"/>
    <property type="match status" value="1"/>
</dbReference>
<evidence type="ECO:0000256" key="1">
    <source>
        <dbReference type="ARBA" id="ARBA00009497"/>
    </source>
</evidence>
<dbReference type="eggNOG" id="COG0783">
    <property type="taxonomic scope" value="Bacteria"/>
</dbReference>
<comment type="similarity">
    <text evidence="1 2">Belongs to the Dps family.</text>
</comment>
<dbReference type="InterPro" id="IPR009078">
    <property type="entry name" value="Ferritin-like_SF"/>
</dbReference>
<dbReference type="InterPro" id="IPR012347">
    <property type="entry name" value="Ferritin-like"/>
</dbReference>
<dbReference type="CDD" id="cd01043">
    <property type="entry name" value="DPS"/>
    <property type="match status" value="1"/>
</dbReference>
<dbReference type="PRINTS" id="PR01346">
    <property type="entry name" value="HELNAPAPROT"/>
</dbReference>
<proteinExistence type="inferred from homology"/>
<name>C7R2U1_JONDD</name>
<dbReference type="Pfam" id="PF00210">
    <property type="entry name" value="Ferritin"/>
    <property type="match status" value="1"/>
</dbReference>